<dbReference type="PANTHER" id="PTHR34135:SF2">
    <property type="entry name" value="LYSOZYME"/>
    <property type="match status" value="1"/>
</dbReference>
<dbReference type="GO" id="GO:0003796">
    <property type="term" value="F:lysozyme activity"/>
    <property type="evidence" value="ECO:0007669"/>
    <property type="project" value="InterPro"/>
</dbReference>
<dbReference type="PANTHER" id="PTHR34135">
    <property type="entry name" value="LYSOZYME"/>
    <property type="match status" value="1"/>
</dbReference>
<sequence length="362" mass="39892">MALNGIDISGWQKGIDMTKVPGDFVIIKATQGTKYVNDDCDRAYRQAKRADKLLGVYHYFSGGDPIKEADFFVSNIKGYIGEAILVLDWEGRMNEKFSQGPAVAKPFLDRVAKLTGVNPLIYMSKSVCREHNWSTVAAKYGLWVAQYANDKQTGYQTKPWTDGSGYGAWKSPAIFQYSSHGKLSGYSGNLDMDIAYLDAAGWKAYAKAAGHNTKTETSSSTEKAQESAPSGSTLDLAYGVMKDKYGKGDERKKKLGSRYDEVQAMINHIANASAVTLAAEVKQGKYGDNEVRRTVLGSRYDEIQKIINDQAAKSSKVYYTVKSGDTLSGIAKEYGTTYQKIAQLNCISNPNKIYPGQKIRVK</sequence>
<evidence type="ECO:0000256" key="4">
    <source>
        <dbReference type="SAM" id="MobiDB-lite"/>
    </source>
</evidence>
<evidence type="ECO:0000313" key="7">
    <source>
        <dbReference type="Proteomes" id="UP000008798"/>
    </source>
</evidence>
<dbReference type="EMBL" id="FP929038">
    <property type="protein sequence ID" value="CBK80688.1"/>
    <property type="molecule type" value="Genomic_DNA"/>
</dbReference>
<dbReference type="Pfam" id="PF08230">
    <property type="entry name" value="CW_7"/>
    <property type="match status" value="1"/>
</dbReference>
<dbReference type="SMART" id="SM00641">
    <property type="entry name" value="Glyco_25"/>
    <property type="match status" value="1"/>
</dbReference>
<dbReference type="AlphaFoldDB" id="D4J8L7"/>
<dbReference type="PROSITE" id="PS51782">
    <property type="entry name" value="LYSM"/>
    <property type="match status" value="1"/>
</dbReference>
<dbReference type="SMART" id="SM01095">
    <property type="entry name" value="Cpl-7"/>
    <property type="match status" value="2"/>
</dbReference>
<dbReference type="STRING" id="717962.CC1_19570"/>
<proteinExistence type="inferred from homology"/>
<evidence type="ECO:0000256" key="2">
    <source>
        <dbReference type="ARBA" id="ARBA00022801"/>
    </source>
</evidence>
<feature type="region of interest" description="Disordered" evidence="4">
    <location>
        <begin position="212"/>
        <end position="231"/>
    </location>
</feature>
<dbReference type="PROSITE" id="PS51904">
    <property type="entry name" value="GLYCOSYL_HYDROL_F25_2"/>
    <property type="match status" value="1"/>
</dbReference>
<comment type="similarity">
    <text evidence="1">Belongs to the glycosyl hydrolase 25 family.</text>
</comment>
<organism evidence="6 7">
    <name type="scientific">Coprococcus catus GD/7</name>
    <dbReference type="NCBI Taxonomy" id="717962"/>
    <lineage>
        <taxon>Bacteria</taxon>
        <taxon>Bacillati</taxon>
        <taxon>Bacillota</taxon>
        <taxon>Clostridia</taxon>
        <taxon>Lachnospirales</taxon>
        <taxon>Lachnospiraceae</taxon>
        <taxon>Coprococcus</taxon>
    </lineage>
</organism>
<gene>
    <name evidence="6" type="ORF">CC1_19570</name>
</gene>
<dbReference type="Gene3D" id="3.10.350.10">
    <property type="entry name" value="LysM domain"/>
    <property type="match status" value="1"/>
</dbReference>
<feature type="domain" description="LysM" evidence="5">
    <location>
        <begin position="317"/>
        <end position="361"/>
    </location>
</feature>
<dbReference type="InterPro" id="IPR013168">
    <property type="entry name" value="Cpl_7_lyso_C"/>
</dbReference>
<dbReference type="InterPro" id="IPR017853">
    <property type="entry name" value="GH"/>
</dbReference>
<evidence type="ECO:0000256" key="1">
    <source>
        <dbReference type="ARBA" id="ARBA00010646"/>
    </source>
</evidence>
<dbReference type="InterPro" id="IPR018077">
    <property type="entry name" value="Glyco_hydro_fam25_subgr"/>
</dbReference>
<evidence type="ECO:0000259" key="5">
    <source>
        <dbReference type="PROSITE" id="PS51782"/>
    </source>
</evidence>
<dbReference type="Pfam" id="PF01476">
    <property type="entry name" value="LysM"/>
    <property type="match status" value="1"/>
</dbReference>
<dbReference type="CDD" id="cd00118">
    <property type="entry name" value="LysM"/>
    <property type="match status" value="1"/>
</dbReference>
<dbReference type="SUPFAM" id="SSF51445">
    <property type="entry name" value="(Trans)glycosidases"/>
    <property type="match status" value="1"/>
</dbReference>
<evidence type="ECO:0000256" key="3">
    <source>
        <dbReference type="ARBA" id="ARBA00023295"/>
    </source>
</evidence>
<dbReference type="PATRIC" id="fig|717962.3.peg.1796"/>
<dbReference type="InterPro" id="IPR036779">
    <property type="entry name" value="LysM_dom_sf"/>
</dbReference>
<dbReference type="GO" id="GO:0016998">
    <property type="term" value="P:cell wall macromolecule catabolic process"/>
    <property type="evidence" value="ECO:0007669"/>
    <property type="project" value="InterPro"/>
</dbReference>
<reference evidence="6 7" key="1">
    <citation type="submission" date="2010-03" db="EMBL/GenBank/DDBJ databases">
        <title>The genome sequence of Coprococcus catus GD/7.</title>
        <authorList>
            <consortium name="metaHIT consortium -- http://www.metahit.eu/"/>
            <person name="Pajon A."/>
            <person name="Turner K."/>
            <person name="Parkhill J."/>
            <person name="Duncan S."/>
            <person name="Flint H."/>
        </authorList>
    </citation>
    <scope>NUCLEOTIDE SEQUENCE [LARGE SCALE GENOMIC DNA]</scope>
    <source>
        <strain evidence="6 7">GD/7</strain>
    </source>
</reference>
<reference evidence="6 7" key="2">
    <citation type="submission" date="2010-03" db="EMBL/GenBank/DDBJ databases">
        <authorList>
            <person name="Pajon A."/>
        </authorList>
    </citation>
    <scope>NUCLEOTIDE SEQUENCE [LARGE SCALE GENOMIC DNA]</scope>
    <source>
        <strain evidence="6 7">GD/7</strain>
    </source>
</reference>
<dbReference type="KEGG" id="cct:CC1_19570"/>
<protein>
    <submittedName>
        <fullName evidence="6">Lyzozyme M1 (1,4-beta-N-acetylmuramidase)</fullName>
    </submittedName>
</protein>
<dbReference type="SUPFAM" id="SSF54106">
    <property type="entry name" value="LysM domain"/>
    <property type="match status" value="1"/>
</dbReference>
<dbReference type="InterPro" id="IPR018392">
    <property type="entry name" value="LysM"/>
</dbReference>
<keyword evidence="3" id="KW-0326">Glycosidase</keyword>
<dbReference type="CAZy" id="GH25">
    <property type="family name" value="Glycoside Hydrolase Family 25"/>
</dbReference>
<dbReference type="GO" id="GO:0016052">
    <property type="term" value="P:carbohydrate catabolic process"/>
    <property type="evidence" value="ECO:0007669"/>
    <property type="project" value="TreeGrafter"/>
</dbReference>
<accession>D4J8L7</accession>
<dbReference type="RefSeq" id="WP_015514256.1">
    <property type="nucleotide sequence ID" value="NC_021009.1"/>
</dbReference>
<name>D4J8L7_9FIRM</name>
<dbReference type="Pfam" id="PF01183">
    <property type="entry name" value="Glyco_hydro_25"/>
    <property type="match status" value="1"/>
</dbReference>
<dbReference type="HOGENOM" id="CLU_044973_1_1_9"/>
<feature type="compositionally biased region" description="Low complexity" evidence="4">
    <location>
        <begin position="212"/>
        <end position="228"/>
    </location>
</feature>
<evidence type="ECO:0000313" key="6">
    <source>
        <dbReference type="EMBL" id="CBK80688.1"/>
    </source>
</evidence>
<dbReference type="GO" id="GO:0009253">
    <property type="term" value="P:peptidoglycan catabolic process"/>
    <property type="evidence" value="ECO:0007669"/>
    <property type="project" value="InterPro"/>
</dbReference>
<keyword evidence="2" id="KW-0378">Hydrolase</keyword>
<dbReference type="InterPro" id="IPR002053">
    <property type="entry name" value="Glyco_hydro_25"/>
</dbReference>
<dbReference type="Proteomes" id="UP000008798">
    <property type="component" value="Chromosome"/>
</dbReference>
<dbReference type="Gene3D" id="3.20.20.80">
    <property type="entry name" value="Glycosidases"/>
    <property type="match status" value="1"/>
</dbReference>
<dbReference type="CAZy" id="CBM50">
    <property type="family name" value="Carbohydrate-Binding Module Family 50"/>
</dbReference>
<dbReference type="SMART" id="SM00257">
    <property type="entry name" value="LysM"/>
    <property type="match status" value="1"/>
</dbReference>